<dbReference type="SUPFAM" id="SSF102114">
    <property type="entry name" value="Radical SAM enzymes"/>
    <property type="match status" value="1"/>
</dbReference>
<dbReference type="HAMAP" id="MF_00917">
    <property type="entry name" value="QueE"/>
    <property type="match status" value="1"/>
</dbReference>
<keyword evidence="1 9" id="KW-0004">4Fe-4S</keyword>
<reference evidence="10 11" key="1">
    <citation type="submission" date="2018-06" db="EMBL/GenBank/DDBJ databases">
        <title>Nitrincola tibetense sp. nov., isolated from Lake XuguoCo on Tibetan Plateau.</title>
        <authorList>
            <person name="Xing P."/>
        </authorList>
    </citation>
    <scope>NUCLEOTIDE SEQUENCE [LARGE SCALE GENOMIC DNA]</scope>
    <source>
        <strain evidence="11">xg18</strain>
    </source>
</reference>
<feature type="binding site" evidence="9">
    <location>
        <begin position="132"/>
        <end position="134"/>
    </location>
    <ligand>
        <name>S-adenosyl-L-methionine</name>
        <dbReference type="ChEBI" id="CHEBI:59789"/>
    </ligand>
</feature>
<comment type="pathway">
    <text evidence="9">Purine metabolism; 7-cyano-7-deazaguanine biosynthesis.</text>
</comment>
<dbReference type="AlphaFoldDB" id="A0A364NL04"/>
<dbReference type="GO" id="GO:0016840">
    <property type="term" value="F:carbon-nitrogen lyase activity"/>
    <property type="evidence" value="ECO:0007669"/>
    <property type="project" value="UniProtKB-UniRule"/>
</dbReference>
<comment type="subunit">
    <text evidence="9">Homodimer.</text>
</comment>
<gene>
    <name evidence="9 10" type="primary">queE</name>
    <name evidence="10" type="ORF">DN062_12005</name>
</gene>
<feature type="binding site" evidence="9">
    <location>
        <position position="26"/>
    </location>
    <ligand>
        <name>substrate</name>
    </ligand>
</feature>
<dbReference type="InterPro" id="IPR013785">
    <property type="entry name" value="Aldolase_TIM"/>
</dbReference>
<evidence type="ECO:0000313" key="11">
    <source>
        <dbReference type="Proteomes" id="UP000250744"/>
    </source>
</evidence>
<organism evidence="10 11">
    <name type="scientific">Nitrincola tibetensis</name>
    <dbReference type="NCBI Taxonomy" id="2219697"/>
    <lineage>
        <taxon>Bacteria</taxon>
        <taxon>Pseudomonadati</taxon>
        <taxon>Pseudomonadota</taxon>
        <taxon>Gammaproteobacteria</taxon>
        <taxon>Oceanospirillales</taxon>
        <taxon>Oceanospirillaceae</taxon>
        <taxon>Nitrincola</taxon>
    </lineage>
</organism>
<dbReference type="GO" id="GO:1904047">
    <property type="term" value="F:S-adenosyl-L-methionine binding"/>
    <property type="evidence" value="ECO:0007669"/>
    <property type="project" value="UniProtKB-UniRule"/>
</dbReference>
<feature type="binding site" evidence="9">
    <location>
        <position position="45"/>
    </location>
    <ligand>
        <name>[4Fe-4S] cluster</name>
        <dbReference type="ChEBI" id="CHEBI:49883"/>
        <note>4Fe-4S-S-AdoMet</note>
    </ligand>
</feature>
<keyword evidence="4 9" id="KW-0671">Queuosine biosynthesis</keyword>
<dbReference type="PIRSF" id="PIRSF000370">
    <property type="entry name" value="QueE"/>
    <property type="match status" value="1"/>
</dbReference>
<feature type="binding site" evidence="9">
    <location>
        <position position="89"/>
    </location>
    <ligand>
        <name>substrate</name>
    </ligand>
</feature>
<evidence type="ECO:0000256" key="9">
    <source>
        <dbReference type="HAMAP-Rule" id="MF_00917"/>
    </source>
</evidence>
<comment type="cofactor">
    <cofactor evidence="9">
        <name>S-adenosyl-L-methionine</name>
        <dbReference type="ChEBI" id="CHEBI:59789"/>
    </cofactor>
    <text evidence="9">Binds 1 S-adenosyl-L-methionine per subunit.</text>
</comment>
<dbReference type="PANTHER" id="PTHR42836">
    <property type="entry name" value="7-CARBOXY-7-DEAZAGUANINE SYNTHASE"/>
    <property type="match status" value="1"/>
</dbReference>
<comment type="caution">
    <text evidence="10">The sequence shown here is derived from an EMBL/GenBank/DDBJ whole genome shotgun (WGS) entry which is preliminary data.</text>
</comment>
<dbReference type="EC" id="4.3.99.3" evidence="9"/>
<accession>A0A364NL04</accession>
<name>A0A364NL04_9GAMM</name>
<protein>
    <recommendedName>
        <fullName evidence="9">7-carboxy-7-deazaguanine synthase</fullName>
        <shortName evidence="9">CDG synthase</shortName>
        <ecNumber evidence="9">4.3.99.3</ecNumber>
    </recommendedName>
    <alternativeName>
        <fullName evidence="9">Queuosine biosynthesis protein QueE</fullName>
    </alternativeName>
</protein>
<keyword evidence="8 9" id="KW-0456">Lyase</keyword>
<feature type="binding site" evidence="9">
    <location>
        <begin position="47"/>
        <end position="49"/>
    </location>
    <ligand>
        <name>S-adenosyl-L-methionine</name>
        <dbReference type="ChEBI" id="CHEBI:59789"/>
    </ligand>
</feature>
<comment type="similarity">
    <text evidence="9">Belongs to the radical SAM superfamily. 7-carboxy-7-deazaguanine synthase family.</text>
</comment>
<dbReference type="GO" id="GO:0008616">
    <property type="term" value="P:tRNA queuosine(34) biosynthetic process"/>
    <property type="evidence" value="ECO:0007669"/>
    <property type="project" value="UniProtKB-UniRule"/>
</dbReference>
<feature type="binding site" evidence="9">
    <location>
        <position position="50"/>
    </location>
    <ligand>
        <name>Mg(2+)</name>
        <dbReference type="ChEBI" id="CHEBI:18420"/>
    </ligand>
</feature>
<keyword evidence="7 9" id="KW-0411">Iron-sulfur</keyword>
<comment type="catalytic activity">
    <reaction evidence="9">
        <text>6-carboxy-5,6,7,8-tetrahydropterin + H(+) = 7-carboxy-7-carbaguanine + NH4(+)</text>
        <dbReference type="Rhea" id="RHEA:27974"/>
        <dbReference type="ChEBI" id="CHEBI:15378"/>
        <dbReference type="ChEBI" id="CHEBI:28938"/>
        <dbReference type="ChEBI" id="CHEBI:61032"/>
        <dbReference type="ChEBI" id="CHEBI:61036"/>
        <dbReference type="EC" id="4.3.99.3"/>
    </reaction>
</comment>
<dbReference type="InterPro" id="IPR058240">
    <property type="entry name" value="rSAM_sf"/>
</dbReference>
<dbReference type="Gene3D" id="3.20.20.70">
    <property type="entry name" value="Aldolase class I"/>
    <property type="match status" value="1"/>
</dbReference>
<evidence type="ECO:0000256" key="6">
    <source>
        <dbReference type="ARBA" id="ARBA00023004"/>
    </source>
</evidence>
<dbReference type="SFLD" id="SFLDF00376">
    <property type="entry name" value="7-carboxy-7-deazaguanine_synth"/>
    <property type="match status" value="1"/>
</dbReference>
<dbReference type="GO" id="GO:0051539">
    <property type="term" value="F:4 iron, 4 sulfur cluster binding"/>
    <property type="evidence" value="ECO:0007669"/>
    <property type="project" value="UniProtKB-UniRule"/>
</dbReference>
<keyword evidence="6 9" id="KW-0408">Iron</keyword>
<evidence type="ECO:0000256" key="7">
    <source>
        <dbReference type="ARBA" id="ARBA00023014"/>
    </source>
</evidence>
<sequence>MYSVKEVFYTLQGEGAHAGRPAIFCRFTGCNLWSGREVDRSNAICQFCDTDFIGSDGQNGGKFNCPEALVTHLQHFWPLSSEPPYVVCTGGEPALQLDQPLVDALHKAGFIIAIETNGTKPLPNGIDWICVSPKADTDIIIRKGNELKLVYPQSQAMPERFVSYQFDNFYLQPMDSEDAQENLKATLSYCLRHPKWRLSLQTHKILGID</sequence>
<dbReference type="EMBL" id="QKRX01000008">
    <property type="protein sequence ID" value="RAU17714.1"/>
    <property type="molecule type" value="Genomic_DNA"/>
</dbReference>
<dbReference type="InterPro" id="IPR030977">
    <property type="entry name" value="QueE_Cx14CxxC"/>
</dbReference>
<evidence type="ECO:0000313" key="10">
    <source>
        <dbReference type="EMBL" id="RAU17714.1"/>
    </source>
</evidence>
<dbReference type="InterPro" id="IPR007197">
    <property type="entry name" value="rSAM"/>
</dbReference>
<dbReference type="InterPro" id="IPR024924">
    <property type="entry name" value="7-CO-7-deazaguanine_synth-like"/>
</dbReference>
<dbReference type="OrthoDB" id="9792276at2"/>
<comment type="cofactor">
    <cofactor evidence="9">
        <name>[4Fe-4S] cluster</name>
        <dbReference type="ChEBI" id="CHEBI:49883"/>
    </cofactor>
    <text evidence="9">Binds 1 [4Fe-4S] cluster. The cluster is coordinated with 3 cysteines and an exchangeable S-adenosyl-L-methionine.</text>
</comment>
<dbReference type="RefSeq" id="WP_112159563.1">
    <property type="nucleotide sequence ID" value="NZ_QKRX01000008.1"/>
</dbReference>
<evidence type="ECO:0000256" key="5">
    <source>
        <dbReference type="ARBA" id="ARBA00022842"/>
    </source>
</evidence>
<dbReference type="SFLD" id="SFLDS00029">
    <property type="entry name" value="Radical_SAM"/>
    <property type="match status" value="1"/>
</dbReference>
<feature type="binding site" evidence="9">
    <location>
        <position position="91"/>
    </location>
    <ligand>
        <name>S-adenosyl-L-methionine</name>
        <dbReference type="ChEBI" id="CHEBI:59789"/>
    </ligand>
</feature>
<evidence type="ECO:0000256" key="1">
    <source>
        <dbReference type="ARBA" id="ARBA00022485"/>
    </source>
</evidence>
<comment type="caution">
    <text evidence="9">Lacks conserved residue(s) required for the propagation of feature annotation.</text>
</comment>
<comment type="cofactor">
    <cofactor evidence="9">
        <name>Mg(2+)</name>
        <dbReference type="ChEBI" id="CHEBI:18420"/>
    </cofactor>
</comment>
<proteinExistence type="inferred from homology"/>
<feature type="binding site" evidence="9">
    <location>
        <begin position="11"/>
        <end position="13"/>
    </location>
    <ligand>
        <name>substrate</name>
    </ligand>
</feature>
<evidence type="ECO:0000256" key="4">
    <source>
        <dbReference type="ARBA" id="ARBA00022785"/>
    </source>
</evidence>
<keyword evidence="11" id="KW-1185">Reference proteome</keyword>
<dbReference type="PANTHER" id="PTHR42836:SF1">
    <property type="entry name" value="7-CARBOXY-7-DEAZAGUANINE SYNTHASE"/>
    <property type="match status" value="1"/>
</dbReference>
<dbReference type="UniPathway" id="UPA00391"/>
<keyword evidence="3 9" id="KW-0479">Metal-binding</keyword>
<keyword evidence="2 9" id="KW-0949">S-adenosyl-L-methionine</keyword>
<evidence type="ECO:0000256" key="3">
    <source>
        <dbReference type="ARBA" id="ARBA00022723"/>
    </source>
</evidence>
<evidence type="ECO:0000256" key="8">
    <source>
        <dbReference type="ARBA" id="ARBA00023239"/>
    </source>
</evidence>
<feature type="binding site" evidence="9">
    <location>
        <position position="30"/>
    </location>
    <ligand>
        <name>[4Fe-4S] cluster</name>
        <dbReference type="ChEBI" id="CHEBI:49883"/>
        <note>4Fe-4S-S-AdoMet</note>
    </ligand>
</feature>
<feature type="binding site" evidence="9">
    <location>
        <begin position="172"/>
        <end position="175"/>
    </location>
    <ligand>
        <name>S-adenosyl-L-methionine</name>
        <dbReference type="ChEBI" id="CHEBI:59789"/>
    </ligand>
</feature>
<dbReference type="NCBIfam" id="TIGR04508">
    <property type="entry name" value="queE_Cx14CxxC"/>
    <property type="match status" value="1"/>
</dbReference>
<comment type="function">
    <text evidence="9">Catalyzes the complex heterocyclic radical-mediated conversion of 6-carboxy-5,6,7,8-tetrahydropterin (CPH4) to 7-carboxy-7-deazaguanine (CDG), a step common to the biosynthetic pathways of all 7-deazapurine-containing compounds.</text>
</comment>
<dbReference type="Proteomes" id="UP000250744">
    <property type="component" value="Unassembled WGS sequence"/>
</dbReference>
<feature type="binding site" evidence="9">
    <location>
        <position position="48"/>
    </location>
    <ligand>
        <name>[4Fe-4S] cluster</name>
        <dbReference type="ChEBI" id="CHEBI:49883"/>
        <note>4Fe-4S-S-AdoMet</note>
    </ligand>
</feature>
<evidence type="ECO:0000256" key="2">
    <source>
        <dbReference type="ARBA" id="ARBA00022691"/>
    </source>
</evidence>
<dbReference type="GO" id="GO:0000287">
    <property type="term" value="F:magnesium ion binding"/>
    <property type="evidence" value="ECO:0007669"/>
    <property type="project" value="UniProtKB-UniRule"/>
</dbReference>
<keyword evidence="5 9" id="KW-0460">Magnesium</keyword>